<sequence length="115" mass="12692">MRVLWAVDQCCAIAAILGFAYRFRHADGAALRYLTAAVFPVYVLHQTIIVVLAHSLKPLALPQLVESATLIVVTAALCLAGYEVIRRQRWLRPLFGLPAMTRLHAAPVIKKETAT</sequence>
<keyword evidence="1" id="KW-0472">Membrane</keyword>
<feature type="transmembrane region" description="Helical" evidence="1">
    <location>
        <begin position="64"/>
        <end position="85"/>
    </location>
</feature>
<feature type="transmembrane region" description="Helical" evidence="1">
    <location>
        <begin position="6"/>
        <end position="23"/>
    </location>
</feature>
<keyword evidence="1" id="KW-0812">Transmembrane</keyword>
<dbReference type="RefSeq" id="WP_228425815.1">
    <property type="nucleotide sequence ID" value="NZ_JAJFNJ020000003.1"/>
</dbReference>
<evidence type="ECO:0000256" key="1">
    <source>
        <dbReference type="SAM" id="Phobius"/>
    </source>
</evidence>
<organism evidence="2 3">
    <name type="scientific">Xanthomonas campestris pv. papavericola</name>
    <dbReference type="NCBI Taxonomy" id="487881"/>
    <lineage>
        <taxon>Bacteria</taxon>
        <taxon>Pseudomonadati</taxon>
        <taxon>Pseudomonadota</taxon>
        <taxon>Gammaproteobacteria</taxon>
        <taxon>Lysobacterales</taxon>
        <taxon>Lysobacteraceae</taxon>
        <taxon>Xanthomonas</taxon>
    </lineage>
</organism>
<evidence type="ECO:0008006" key="4">
    <source>
        <dbReference type="Google" id="ProtNLM"/>
    </source>
</evidence>
<dbReference type="InterPro" id="IPR050623">
    <property type="entry name" value="Glucan_succinyl_AcylTrfase"/>
</dbReference>
<proteinExistence type="predicted"/>
<name>A0AAJ3CF69_XANCA</name>
<keyword evidence="1" id="KW-1133">Transmembrane helix</keyword>
<evidence type="ECO:0000313" key="2">
    <source>
        <dbReference type="EMBL" id="MEC3889487.1"/>
    </source>
</evidence>
<accession>A0AAJ3CF69</accession>
<dbReference type="Proteomes" id="UP001297361">
    <property type="component" value="Unassembled WGS sequence"/>
</dbReference>
<evidence type="ECO:0000313" key="3">
    <source>
        <dbReference type="Proteomes" id="UP001297361"/>
    </source>
</evidence>
<dbReference type="EMBL" id="JAJFNJ020000003">
    <property type="protein sequence ID" value="MEC3889487.1"/>
    <property type="molecule type" value="Genomic_DNA"/>
</dbReference>
<protein>
    <recommendedName>
        <fullName evidence="4">Acyltransferase 3 domain-containing protein</fullName>
    </recommendedName>
</protein>
<comment type="caution">
    <text evidence="2">The sequence shown here is derived from an EMBL/GenBank/DDBJ whole genome shotgun (WGS) entry which is preliminary data.</text>
</comment>
<reference evidence="2" key="2">
    <citation type="submission" date="2024-01" db="EMBL/GenBank/DDBJ databases">
        <title>Long-read genome sequencing of X. campestris pv. papavericola.</title>
        <authorList>
            <person name="Hussain R.M.F."/>
            <person name="Greer S."/>
            <person name="Harrison J."/>
            <person name="Grant M."/>
            <person name="Vicente J."/>
            <person name="Studholme D.J."/>
        </authorList>
    </citation>
    <scope>NUCLEOTIDE SEQUENCE</scope>
    <source>
        <strain evidence="2">NCPPB 2970</strain>
    </source>
</reference>
<dbReference type="PANTHER" id="PTHR36927">
    <property type="entry name" value="BLR4337 PROTEIN"/>
    <property type="match status" value="1"/>
</dbReference>
<dbReference type="AlphaFoldDB" id="A0AAJ3CF69"/>
<reference evidence="2" key="1">
    <citation type="submission" date="2021-10" db="EMBL/GenBank/DDBJ databases">
        <authorList>
            <person name="Hussein R."/>
            <person name="Harrison J."/>
            <person name="Studholme D.J."/>
            <person name="Vicente J."/>
            <person name="Grant M."/>
        </authorList>
    </citation>
    <scope>NUCLEOTIDE SEQUENCE</scope>
    <source>
        <strain evidence="2">NCPPB 2970</strain>
    </source>
</reference>
<feature type="transmembrane region" description="Helical" evidence="1">
    <location>
        <begin position="30"/>
        <end position="52"/>
    </location>
</feature>
<gene>
    <name evidence="2" type="ORF">LLE72_017480</name>
</gene>
<dbReference type="PANTHER" id="PTHR36927:SF3">
    <property type="entry name" value="GLUCANS BIOSYNTHESIS PROTEIN C"/>
    <property type="match status" value="1"/>
</dbReference>